<dbReference type="eggNOG" id="COG3712">
    <property type="taxonomic scope" value="Bacteria"/>
</dbReference>
<dbReference type="RefSeq" id="WP_034247247.1">
    <property type="nucleotide sequence ID" value="NZ_AQRA01000015.1"/>
</dbReference>
<dbReference type="AlphaFoldDB" id="A0A023BN43"/>
<keyword evidence="1" id="KW-1133">Transmembrane helix</keyword>
<sequence length="327" mass="37319">MNIEQEDQILQLLTRYLQNNVQDDERKFVEDWIVESESNTTYFEDVKRIWSTSENIEDFDKINVDEQWSKFESGINATAKKKPKLNKVYLKIAASIVLLIGLGFYFNSFFNTEVILLAKTGAENKFILPDNSIVWLNEGSQLTYKKDFKGNSRQLNLKGEGFFEVTKDANKPFIVIANTTQTKVLGTSFNLKNNTNTKEVELVLVTGSVEFSSTNHKEILVPGDRVTAKANGKLIKAVNESLNFSSWKSGILRFEKTSIEQVIKDIALYYNKNIIIENREFANCTLTTIFDNESFEDVLETLKILFDVTYEKNDSNNIVIKGGDCNS</sequence>
<comment type="caution">
    <text evidence="4">The sequence shown here is derived from an EMBL/GenBank/DDBJ whole genome shotgun (WGS) entry which is preliminary data.</text>
</comment>
<dbReference type="PANTHER" id="PTHR30273">
    <property type="entry name" value="PERIPLASMIC SIGNAL SENSOR AND SIGMA FACTOR ACTIVATOR FECR-RELATED"/>
    <property type="match status" value="1"/>
</dbReference>
<protein>
    <recommendedName>
        <fullName evidence="6">FecR family protein</fullName>
    </recommendedName>
</protein>
<dbReference type="InterPro" id="IPR006860">
    <property type="entry name" value="FecR"/>
</dbReference>
<feature type="transmembrane region" description="Helical" evidence="1">
    <location>
        <begin position="88"/>
        <end position="106"/>
    </location>
</feature>
<evidence type="ECO:0000259" key="3">
    <source>
        <dbReference type="Pfam" id="PF16344"/>
    </source>
</evidence>
<name>A0A023BN43_9FLAO</name>
<dbReference type="GO" id="GO:0016989">
    <property type="term" value="F:sigma factor antagonist activity"/>
    <property type="evidence" value="ECO:0007669"/>
    <property type="project" value="TreeGrafter"/>
</dbReference>
<dbReference type="Proteomes" id="UP000023541">
    <property type="component" value="Unassembled WGS sequence"/>
</dbReference>
<accession>A0A023BN43</accession>
<evidence type="ECO:0000313" key="4">
    <source>
        <dbReference type="EMBL" id="EZH71490.1"/>
    </source>
</evidence>
<evidence type="ECO:0000259" key="2">
    <source>
        <dbReference type="Pfam" id="PF04773"/>
    </source>
</evidence>
<organism evidence="4 5">
    <name type="scientific">Aquimarina atlantica</name>
    <dbReference type="NCBI Taxonomy" id="1317122"/>
    <lineage>
        <taxon>Bacteria</taxon>
        <taxon>Pseudomonadati</taxon>
        <taxon>Bacteroidota</taxon>
        <taxon>Flavobacteriia</taxon>
        <taxon>Flavobacteriales</taxon>
        <taxon>Flavobacteriaceae</taxon>
        <taxon>Aquimarina</taxon>
    </lineage>
</organism>
<feature type="domain" description="Protein FecR C-terminal" evidence="3">
    <location>
        <begin position="252"/>
        <end position="320"/>
    </location>
</feature>
<dbReference type="InterPro" id="IPR012373">
    <property type="entry name" value="Ferrdict_sens_TM"/>
</dbReference>
<proteinExistence type="predicted"/>
<evidence type="ECO:0000313" key="5">
    <source>
        <dbReference type="Proteomes" id="UP000023541"/>
    </source>
</evidence>
<keyword evidence="1" id="KW-0812">Transmembrane</keyword>
<evidence type="ECO:0000256" key="1">
    <source>
        <dbReference type="SAM" id="Phobius"/>
    </source>
</evidence>
<keyword evidence="5" id="KW-1185">Reference proteome</keyword>
<dbReference type="PANTHER" id="PTHR30273:SF2">
    <property type="entry name" value="PROTEIN FECR"/>
    <property type="match status" value="1"/>
</dbReference>
<dbReference type="Pfam" id="PF04773">
    <property type="entry name" value="FecR"/>
    <property type="match status" value="1"/>
</dbReference>
<dbReference type="Pfam" id="PF16344">
    <property type="entry name" value="FecR_C"/>
    <property type="match status" value="1"/>
</dbReference>
<keyword evidence="1" id="KW-0472">Membrane</keyword>
<feature type="domain" description="FecR protein" evidence="2">
    <location>
        <begin position="119"/>
        <end position="210"/>
    </location>
</feature>
<dbReference type="EMBL" id="AQRA01000015">
    <property type="protein sequence ID" value="EZH71490.1"/>
    <property type="molecule type" value="Genomic_DNA"/>
</dbReference>
<dbReference type="OrthoDB" id="704021at2"/>
<dbReference type="InterPro" id="IPR032508">
    <property type="entry name" value="FecR_C"/>
</dbReference>
<dbReference type="PIRSF" id="PIRSF018266">
    <property type="entry name" value="FecR"/>
    <property type="match status" value="1"/>
</dbReference>
<reference evidence="4 5" key="1">
    <citation type="submission" date="2014-04" db="EMBL/GenBank/DDBJ databases">
        <title>Aquimarina sp. 22II-S11-z7 Genome Sequencing.</title>
        <authorList>
            <person name="Lai Q."/>
        </authorList>
    </citation>
    <scope>NUCLEOTIDE SEQUENCE [LARGE SCALE GENOMIC DNA]</scope>
    <source>
        <strain evidence="4 5">22II-S11-z7</strain>
    </source>
</reference>
<dbReference type="STRING" id="1317122.ATO12_07265"/>
<dbReference type="Gene3D" id="3.55.50.30">
    <property type="match status" value="1"/>
</dbReference>
<evidence type="ECO:0008006" key="6">
    <source>
        <dbReference type="Google" id="ProtNLM"/>
    </source>
</evidence>
<dbReference type="Gene3D" id="2.60.120.1440">
    <property type="match status" value="1"/>
</dbReference>
<gene>
    <name evidence="4" type="ORF">ATO12_07265</name>
</gene>